<organism evidence="1 2">
    <name type="scientific">Zizania palustris</name>
    <name type="common">Northern wild rice</name>
    <dbReference type="NCBI Taxonomy" id="103762"/>
    <lineage>
        <taxon>Eukaryota</taxon>
        <taxon>Viridiplantae</taxon>
        <taxon>Streptophyta</taxon>
        <taxon>Embryophyta</taxon>
        <taxon>Tracheophyta</taxon>
        <taxon>Spermatophyta</taxon>
        <taxon>Magnoliopsida</taxon>
        <taxon>Liliopsida</taxon>
        <taxon>Poales</taxon>
        <taxon>Poaceae</taxon>
        <taxon>BOP clade</taxon>
        <taxon>Oryzoideae</taxon>
        <taxon>Oryzeae</taxon>
        <taxon>Zizaniinae</taxon>
        <taxon>Zizania</taxon>
    </lineage>
</organism>
<dbReference type="EMBL" id="JAAALK010000080">
    <property type="protein sequence ID" value="KAG8094891.1"/>
    <property type="molecule type" value="Genomic_DNA"/>
</dbReference>
<dbReference type="Proteomes" id="UP000729402">
    <property type="component" value="Unassembled WGS sequence"/>
</dbReference>
<evidence type="ECO:0000313" key="2">
    <source>
        <dbReference type="Proteomes" id="UP000729402"/>
    </source>
</evidence>
<reference evidence="1" key="2">
    <citation type="submission" date="2021-02" db="EMBL/GenBank/DDBJ databases">
        <authorList>
            <person name="Kimball J.A."/>
            <person name="Haas M.W."/>
            <person name="Macchietto M."/>
            <person name="Kono T."/>
            <person name="Duquette J."/>
            <person name="Shao M."/>
        </authorList>
    </citation>
    <scope>NUCLEOTIDE SEQUENCE</scope>
    <source>
        <tissue evidence="1">Fresh leaf tissue</tissue>
    </source>
</reference>
<keyword evidence="2" id="KW-1185">Reference proteome</keyword>
<evidence type="ECO:0000313" key="1">
    <source>
        <dbReference type="EMBL" id="KAG8094891.1"/>
    </source>
</evidence>
<proteinExistence type="predicted"/>
<sequence length="220" mass="22815">MGKDGAVEGVALDGEAVDEDCVGVDASAASEEDGVVAVVEEGLGALEIEEDGEGVGVAVPPVSEKDMAMTVVEEGLVAMEIEDGGEGVAAPLASKQDGVVPVVEEHLGTTEIEQDGEGLGAANRVGMAMGGGWACSAGCAKVPWSVVAVVEVFIAELHLLIRKVKRVYLGLYNVDEVATWTYDMEVRLVLGKVGFGPFPQHQHHHRVVSANGCLCPAVRP</sequence>
<comment type="caution">
    <text evidence="1">The sequence shown here is derived from an EMBL/GenBank/DDBJ whole genome shotgun (WGS) entry which is preliminary data.</text>
</comment>
<name>A0A8J5WR23_ZIZPA</name>
<reference evidence="1" key="1">
    <citation type="journal article" date="2021" name="bioRxiv">
        <title>Whole Genome Assembly and Annotation of Northern Wild Rice, Zizania palustris L., Supports a Whole Genome Duplication in the Zizania Genus.</title>
        <authorList>
            <person name="Haas M."/>
            <person name="Kono T."/>
            <person name="Macchietto M."/>
            <person name="Millas R."/>
            <person name="McGilp L."/>
            <person name="Shao M."/>
            <person name="Duquette J."/>
            <person name="Hirsch C.N."/>
            <person name="Kimball J."/>
        </authorList>
    </citation>
    <scope>NUCLEOTIDE SEQUENCE</scope>
    <source>
        <tissue evidence="1">Fresh leaf tissue</tissue>
    </source>
</reference>
<dbReference type="AlphaFoldDB" id="A0A8J5WR23"/>
<protein>
    <submittedName>
        <fullName evidence="1">Uncharacterized protein</fullName>
    </submittedName>
</protein>
<accession>A0A8J5WR23</accession>
<gene>
    <name evidence="1" type="ORF">GUJ93_ZPchr0012g22198</name>
</gene>